<dbReference type="GO" id="GO:0008270">
    <property type="term" value="F:zinc ion binding"/>
    <property type="evidence" value="ECO:0007669"/>
    <property type="project" value="UniProtKB-KW"/>
</dbReference>
<comment type="function">
    <text evidence="11">E3 ubiquitin-protein ligase.</text>
</comment>
<feature type="domain" description="RING-type" evidence="12">
    <location>
        <begin position="39"/>
        <end position="80"/>
    </location>
</feature>
<comment type="pathway">
    <text evidence="3 11">Protein modification; protein ubiquitination.</text>
</comment>
<feature type="transmembrane region" description="Helical" evidence="11">
    <location>
        <begin position="149"/>
        <end position="169"/>
    </location>
</feature>
<keyword evidence="11" id="KW-1133">Transmembrane helix</keyword>
<sequence length="449" mass="49266">MVSTRSIADTNLEEVGLESKTCPIDVSCVDNVSDHDFDCSICYQVPLDPVVTPCGHLFCWPCLYKWLHTFSQSNQCPICKNRVEENSLVPIFGKGRARSSSADHSSDIPSRPIAFGKTRASSRTTNQNSGFYTIITRQSISTTRRLTRIHALTGILLVALLALSIYYFLGSETMMSPSSSAESLGVGVSAMIGAQMFGAGYAVGGVVAAVLVMCLDIRLEDVGLETKTCPIDTSCVDNAGDNYFDCSICYQEPLDPVVTLCGHLFCWPCLYKWLHTFSRSNRCPICKNRIEENSLVPIFSKGSAISSSADYSSNILSRPIAQGKIGSSHTNNHNSGFNTMTTRQIRSITRRLAHVHALVHALIGIVSVELSIYYFLGPKTTLSSSSSIESFGAGWLSAMAGAYFMFGAGYAVSNVITVVIVMCLDIRVQRLLRHLFSICQDFLFRLFRY</sequence>
<keyword evidence="5 11" id="KW-0479">Metal-binding</keyword>
<comment type="catalytic activity">
    <reaction evidence="1 11">
        <text>S-ubiquitinyl-[E2 ubiquitin-conjugating enzyme]-L-cysteine + [acceptor protein]-L-lysine = [E2 ubiquitin-conjugating enzyme]-L-cysteine + N(6)-ubiquitinyl-[acceptor protein]-L-lysine.</text>
        <dbReference type="EC" id="2.3.2.27"/>
    </reaction>
</comment>
<dbReference type="SUPFAM" id="SSF57850">
    <property type="entry name" value="RING/U-box"/>
    <property type="match status" value="2"/>
</dbReference>
<dbReference type="PROSITE" id="PS00518">
    <property type="entry name" value="ZF_RING_1"/>
    <property type="match status" value="2"/>
</dbReference>
<dbReference type="InterPro" id="IPR001841">
    <property type="entry name" value="Znf_RING"/>
</dbReference>
<evidence type="ECO:0000313" key="13">
    <source>
        <dbReference type="EMBL" id="GMN37459.1"/>
    </source>
</evidence>
<dbReference type="EC" id="2.3.2.27" evidence="11"/>
<evidence type="ECO:0000256" key="9">
    <source>
        <dbReference type="ARBA" id="ARBA00023136"/>
    </source>
</evidence>
<reference evidence="13" key="1">
    <citation type="submission" date="2023-07" db="EMBL/GenBank/DDBJ databases">
        <title>draft genome sequence of fig (Ficus carica).</title>
        <authorList>
            <person name="Takahashi T."/>
            <person name="Nishimura K."/>
        </authorList>
    </citation>
    <scope>NUCLEOTIDE SEQUENCE</scope>
</reference>
<evidence type="ECO:0000256" key="10">
    <source>
        <dbReference type="PROSITE-ProRule" id="PRU00175"/>
    </source>
</evidence>
<comment type="caution">
    <text evidence="11">Lacks conserved residue(s) required for the propagation of feature annotation.</text>
</comment>
<comment type="caution">
    <text evidence="13">The sequence shown here is derived from an EMBL/GenBank/DDBJ whole genome shotgun (WGS) entry which is preliminary data.</text>
</comment>
<keyword evidence="11" id="KW-0256">Endoplasmic reticulum</keyword>
<evidence type="ECO:0000256" key="8">
    <source>
        <dbReference type="ARBA" id="ARBA00022833"/>
    </source>
</evidence>
<protein>
    <recommendedName>
        <fullName evidence="11">E3 ubiquitin-protein ligase RMA</fullName>
        <ecNumber evidence="11">2.3.2.27</ecNumber>
    </recommendedName>
    <alternativeName>
        <fullName evidence="11">Protein RING membrane-anchor</fullName>
    </alternativeName>
    <alternativeName>
        <fullName evidence="11">RING-type E3 ubiquitin transferase RMA</fullName>
    </alternativeName>
</protein>
<keyword evidence="8 11" id="KW-0862">Zinc</keyword>
<dbReference type="PROSITE" id="PS50089">
    <property type="entry name" value="ZF_RING_2"/>
    <property type="match status" value="2"/>
</dbReference>
<keyword evidence="11" id="KW-0812">Transmembrane</keyword>
<keyword evidence="14" id="KW-1185">Reference proteome</keyword>
<evidence type="ECO:0000256" key="7">
    <source>
        <dbReference type="ARBA" id="ARBA00022786"/>
    </source>
</evidence>
<dbReference type="GO" id="GO:0006511">
    <property type="term" value="P:ubiquitin-dependent protein catabolic process"/>
    <property type="evidence" value="ECO:0007669"/>
    <property type="project" value="UniProtKB-UniRule"/>
</dbReference>
<evidence type="ECO:0000256" key="11">
    <source>
        <dbReference type="RuleBase" id="RU369090"/>
    </source>
</evidence>
<comment type="domain">
    <text evidence="11">The RING-type zinc finger domain is responsible for E3 ligase activity.</text>
</comment>
<feature type="transmembrane region" description="Helical" evidence="11">
    <location>
        <begin position="352"/>
        <end position="376"/>
    </location>
</feature>
<dbReference type="InterPro" id="IPR013083">
    <property type="entry name" value="Znf_RING/FYVE/PHD"/>
</dbReference>
<dbReference type="AlphaFoldDB" id="A0AA87ZPS1"/>
<dbReference type="SMART" id="SM00184">
    <property type="entry name" value="RING"/>
    <property type="match status" value="2"/>
</dbReference>
<dbReference type="EMBL" id="BTGU01000007">
    <property type="protein sequence ID" value="GMN37459.1"/>
    <property type="molecule type" value="Genomic_DNA"/>
</dbReference>
<dbReference type="GO" id="GO:0005789">
    <property type="term" value="C:endoplasmic reticulum membrane"/>
    <property type="evidence" value="ECO:0007669"/>
    <property type="project" value="UniProtKB-SubCell"/>
</dbReference>
<evidence type="ECO:0000256" key="6">
    <source>
        <dbReference type="ARBA" id="ARBA00022771"/>
    </source>
</evidence>
<comment type="subcellular location">
    <subcellularLocation>
        <location evidence="2">Endomembrane system</location>
    </subcellularLocation>
    <subcellularLocation>
        <location evidence="11">Endoplasmic reticulum membrane</location>
        <topology evidence="11">Single-pass type IV membrane protein</topology>
    </subcellularLocation>
</comment>
<name>A0AA87ZPS1_FICCA</name>
<accession>A0AA87ZPS1</accession>
<proteinExistence type="predicted"/>
<feature type="domain" description="RING-type" evidence="12">
    <location>
        <begin position="246"/>
        <end position="287"/>
    </location>
</feature>
<evidence type="ECO:0000256" key="5">
    <source>
        <dbReference type="ARBA" id="ARBA00022723"/>
    </source>
</evidence>
<organism evidence="13 14">
    <name type="scientific">Ficus carica</name>
    <name type="common">Common fig</name>
    <dbReference type="NCBI Taxonomy" id="3494"/>
    <lineage>
        <taxon>Eukaryota</taxon>
        <taxon>Viridiplantae</taxon>
        <taxon>Streptophyta</taxon>
        <taxon>Embryophyta</taxon>
        <taxon>Tracheophyta</taxon>
        <taxon>Spermatophyta</taxon>
        <taxon>Magnoliopsida</taxon>
        <taxon>eudicotyledons</taxon>
        <taxon>Gunneridae</taxon>
        <taxon>Pentapetalae</taxon>
        <taxon>rosids</taxon>
        <taxon>fabids</taxon>
        <taxon>Rosales</taxon>
        <taxon>Moraceae</taxon>
        <taxon>Ficeae</taxon>
        <taxon>Ficus</taxon>
    </lineage>
</organism>
<keyword evidence="7 11" id="KW-0833">Ubl conjugation pathway</keyword>
<dbReference type="Pfam" id="PF13920">
    <property type="entry name" value="zf-C3HC4_3"/>
    <property type="match status" value="2"/>
</dbReference>
<evidence type="ECO:0000256" key="4">
    <source>
        <dbReference type="ARBA" id="ARBA00022679"/>
    </source>
</evidence>
<keyword evidence="4 11" id="KW-0808">Transferase</keyword>
<dbReference type="Proteomes" id="UP001187192">
    <property type="component" value="Unassembled WGS sequence"/>
</dbReference>
<evidence type="ECO:0000256" key="3">
    <source>
        <dbReference type="ARBA" id="ARBA00004906"/>
    </source>
</evidence>
<feature type="transmembrane region" description="Helical" evidence="11">
    <location>
        <begin position="189"/>
        <end position="215"/>
    </location>
</feature>
<dbReference type="Gene3D" id="3.30.40.10">
    <property type="entry name" value="Zinc/RING finger domain, C3HC4 (zinc finger)"/>
    <property type="match status" value="2"/>
</dbReference>
<gene>
    <name evidence="13" type="ORF">TIFTF001_006831</name>
</gene>
<dbReference type="InterPro" id="IPR045103">
    <property type="entry name" value="RNF5/RNF185-like"/>
</dbReference>
<dbReference type="PANTHER" id="PTHR12313">
    <property type="entry name" value="E3 UBIQUITIN-PROTEIN LIGASE RNF5-RELATED"/>
    <property type="match status" value="1"/>
</dbReference>
<evidence type="ECO:0000313" key="14">
    <source>
        <dbReference type="Proteomes" id="UP001187192"/>
    </source>
</evidence>
<keyword evidence="6 10" id="KW-0863">Zinc-finger</keyword>
<keyword evidence="9 11" id="KW-0472">Membrane</keyword>
<evidence type="ECO:0000256" key="1">
    <source>
        <dbReference type="ARBA" id="ARBA00000900"/>
    </source>
</evidence>
<dbReference type="GO" id="GO:0061630">
    <property type="term" value="F:ubiquitin protein ligase activity"/>
    <property type="evidence" value="ECO:0007669"/>
    <property type="project" value="UniProtKB-UniRule"/>
</dbReference>
<dbReference type="InterPro" id="IPR017907">
    <property type="entry name" value="Znf_RING_CS"/>
</dbReference>
<evidence type="ECO:0000256" key="2">
    <source>
        <dbReference type="ARBA" id="ARBA00004308"/>
    </source>
</evidence>
<dbReference type="CDD" id="cd16534">
    <property type="entry name" value="RING-HC_RNF5-like"/>
    <property type="match status" value="1"/>
</dbReference>
<evidence type="ECO:0000259" key="12">
    <source>
        <dbReference type="PROSITE" id="PS50089"/>
    </source>
</evidence>
<feature type="transmembrane region" description="Helical" evidence="11">
    <location>
        <begin position="396"/>
        <end position="424"/>
    </location>
</feature>